<dbReference type="InterPro" id="IPR010297">
    <property type="entry name" value="DUF900_hydrolase"/>
</dbReference>
<dbReference type="InterPro" id="IPR029058">
    <property type="entry name" value="AB_hydrolase_fold"/>
</dbReference>
<name>A0ABU8QEU4_9RHOB</name>
<dbReference type="GO" id="GO:0016787">
    <property type="term" value="F:hydrolase activity"/>
    <property type="evidence" value="ECO:0007669"/>
    <property type="project" value="UniProtKB-KW"/>
</dbReference>
<dbReference type="Pfam" id="PF05990">
    <property type="entry name" value="DUF900"/>
    <property type="match status" value="1"/>
</dbReference>
<keyword evidence="1" id="KW-0378">Hydrolase</keyword>
<protein>
    <submittedName>
        <fullName evidence="1">Alpha/beta fold hydrolase</fullName>
    </submittedName>
</protein>
<dbReference type="RefSeq" id="WP_339402893.1">
    <property type="nucleotide sequence ID" value="NZ_JBBGAZ010000002.1"/>
</dbReference>
<organism evidence="1 2">
    <name type="scientific">Cognatishimia coralii</name>
    <dbReference type="NCBI Taxonomy" id="3083254"/>
    <lineage>
        <taxon>Bacteria</taxon>
        <taxon>Pseudomonadati</taxon>
        <taxon>Pseudomonadota</taxon>
        <taxon>Alphaproteobacteria</taxon>
        <taxon>Rhodobacterales</taxon>
        <taxon>Paracoccaceae</taxon>
        <taxon>Cognatishimia</taxon>
    </lineage>
</organism>
<gene>
    <name evidence="1" type="ORF">WG622_06795</name>
</gene>
<proteinExistence type="predicted"/>
<dbReference type="PIRSF" id="PIRSF033909">
    <property type="entry name" value="UCP033909"/>
    <property type="match status" value="1"/>
</dbReference>
<dbReference type="SUPFAM" id="SSF53474">
    <property type="entry name" value="alpha/beta-Hydrolases"/>
    <property type="match status" value="1"/>
</dbReference>
<accession>A0ABU8QEU4</accession>
<keyword evidence="2" id="KW-1185">Reference proteome</keyword>
<dbReference type="Proteomes" id="UP001368270">
    <property type="component" value="Unassembled WGS sequence"/>
</dbReference>
<dbReference type="PANTHER" id="PTHR36513:SF1">
    <property type="entry name" value="TRANSMEMBRANE PROTEIN"/>
    <property type="match status" value="1"/>
</dbReference>
<dbReference type="PANTHER" id="PTHR36513">
    <property type="entry name" value="ABC TRANSMEMBRANE TYPE-1 DOMAIN-CONTAINING PROTEIN"/>
    <property type="match status" value="1"/>
</dbReference>
<comment type="caution">
    <text evidence="1">The sequence shown here is derived from an EMBL/GenBank/DDBJ whole genome shotgun (WGS) entry which is preliminary data.</text>
</comment>
<dbReference type="EMBL" id="JBBGAZ010000002">
    <property type="protein sequence ID" value="MEJ5217941.1"/>
    <property type="molecule type" value="Genomic_DNA"/>
</dbReference>
<evidence type="ECO:0000313" key="2">
    <source>
        <dbReference type="Proteomes" id="UP001368270"/>
    </source>
</evidence>
<reference evidence="1 2" key="1">
    <citation type="submission" date="2024-03" db="EMBL/GenBank/DDBJ databases">
        <title>Cognatishimia coralii sp. nov., a marine bacterium isolated from coral surrounding seawater.</title>
        <authorList>
            <person name="Liu X."/>
            <person name="Liu S."/>
            <person name="Sun H."/>
            <person name="Zhang Y."/>
        </authorList>
    </citation>
    <scope>NUCLEOTIDE SEQUENCE [LARGE SCALE GENOMIC DNA]</scope>
    <source>
        <strain evidence="1 2">D5M38</strain>
    </source>
</reference>
<sequence length="373" mass="41159">MRPSALVIASILLLGACADRATLHVLPEAKEIGTIHEIYVATNRGRRAEDGAFDESRSETTSYLKATVSVPPTHEAGTTQTNARNPNPARDFVIAAQNELGSQPTFQSDLRKSLASHPSADRDVTLFVHGYNTSYSEALFRLAQVDHDMQPPGVSVLFSWPSAAQIVGYANDHDSMIFSRDALQDTLFSVSKVAPKRTLLVAHSMGAMLTMETLRQIEIERPGWSKRNLQGVVLISPDIDIDVFHSQLARIPNLPQPFVVFVSQRDRALEISELVNGRPQRLGRESDIEQLRDYPILVIDVTEFSNGRGGDHFTVGSSAELMEFLSDPQLEQAIKSQVFGNTELRASGQLLGSTLKRAENAVQWILFPQRASD</sequence>
<dbReference type="InterPro" id="IPR014586">
    <property type="entry name" value="UCP033909"/>
</dbReference>
<evidence type="ECO:0000313" key="1">
    <source>
        <dbReference type="EMBL" id="MEJ5217941.1"/>
    </source>
</evidence>
<dbReference type="Gene3D" id="3.40.50.1820">
    <property type="entry name" value="alpha/beta hydrolase"/>
    <property type="match status" value="1"/>
</dbReference>
<dbReference type="PROSITE" id="PS51257">
    <property type="entry name" value="PROKAR_LIPOPROTEIN"/>
    <property type="match status" value="1"/>
</dbReference>